<dbReference type="Gene3D" id="3.30.499.10">
    <property type="entry name" value="Aconitase, domain 3"/>
    <property type="match status" value="2"/>
</dbReference>
<reference evidence="8 9" key="1">
    <citation type="journal article" date="2012" name="Extremophiles">
        <title>Thermotomaculum hydrothermale gen. nov., sp. nov., a novel heterotrophic thermophile within the phylum Acidobacteria from a deep-sea hydrothermal vent chimney in the Southern Okinawa Trough.</title>
        <authorList>
            <person name="Izumi H."/>
            <person name="Nunoura T."/>
            <person name="Miyazaki M."/>
            <person name="Mino S."/>
            <person name="Toki T."/>
            <person name="Takai K."/>
            <person name="Sako Y."/>
            <person name="Sawabe T."/>
            <person name="Nakagawa S."/>
        </authorList>
    </citation>
    <scope>NUCLEOTIDE SEQUENCE [LARGE SCALE GENOMIC DNA]</scope>
    <source>
        <strain evidence="8 9">AC55</strain>
    </source>
</reference>
<dbReference type="InterPro" id="IPR006251">
    <property type="entry name" value="Homoacnase/IPMdehydase_lsu"/>
</dbReference>
<dbReference type="InterPro" id="IPR015931">
    <property type="entry name" value="Acnase/IPM_dHydase_lsu_aba_1/3"/>
</dbReference>
<comment type="cofactor">
    <cofactor evidence="1">
        <name>[4Fe-4S] cluster</name>
        <dbReference type="ChEBI" id="CHEBI:49883"/>
    </cofactor>
</comment>
<sequence>MGKTVIEKIFEKHTKDDVKVGNIIWLEIDTRTARDFGGPNVVKRLYENYGEDVQVDDPKKTFFTFDTVAPAKTIPYANNQHFCRQFARKRGIKVFDVDSGIGSHIAIEKGLCWPGSTFVGTDSHLNILGCVGAFGQGMGDADIAFAFKTGKTWFEVPPTIKIVFKGKPYNFPVTAKDLTLFTLRHLGSKGALGRAIEFYGEVIDNMNLYERITLSSMVTEMGGIIGFITPNEEILEHFRKVKNNPDIQPVIADDDAEYEKVIEIDISNLKPQIACPPKPDNVKDVEEVEGIPVDSVFIGSCTNGRYEDIELAARIFKNFKVKEGVMVKVVPSTREVFGKLLRDGILDILYDAGVIVSNPGCGGCASGQIGMTGKGEVQISTSNRNFRGKQGDGDTYLASPVVAAVSAVTGKITDPVKFLKEKGVI</sequence>
<dbReference type="NCBIfam" id="NF001614">
    <property type="entry name" value="PRK00402.1"/>
    <property type="match status" value="1"/>
</dbReference>
<evidence type="ECO:0000256" key="5">
    <source>
        <dbReference type="ARBA" id="ARBA00023014"/>
    </source>
</evidence>
<keyword evidence="3" id="KW-0479">Metal-binding</keyword>
<evidence type="ECO:0000313" key="8">
    <source>
        <dbReference type="EMBL" id="BBB32096.1"/>
    </source>
</evidence>
<evidence type="ECO:0000256" key="6">
    <source>
        <dbReference type="ARBA" id="ARBA00023239"/>
    </source>
</evidence>
<keyword evidence="5" id="KW-0411">Iron-sulfur</keyword>
<evidence type="ECO:0000256" key="3">
    <source>
        <dbReference type="ARBA" id="ARBA00022723"/>
    </source>
</evidence>
<accession>A0A7R6PPQ9</accession>
<dbReference type="Pfam" id="PF00330">
    <property type="entry name" value="Aconitase"/>
    <property type="match status" value="1"/>
</dbReference>
<dbReference type="InterPro" id="IPR036008">
    <property type="entry name" value="Aconitase_4Fe-4S_dom"/>
</dbReference>
<dbReference type="InterPro" id="IPR011826">
    <property type="entry name" value="HAcnase/IPMdehydase_lsu_prok"/>
</dbReference>
<dbReference type="GO" id="GO:0047508">
    <property type="term" value="F:(R)-2-methylmalate dehydratase activity"/>
    <property type="evidence" value="ECO:0007669"/>
    <property type="project" value="UniProtKB-EC"/>
</dbReference>
<evidence type="ECO:0000256" key="1">
    <source>
        <dbReference type="ARBA" id="ARBA00001966"/>
    </source>
</evidence>
<organism evidence="8 9">
    <name type="scientific">Thermotomaculum hydrothermale</name>
    <dbReference type="NCBI Taxonomy" id="981385"/>
    <lineage>
        <taxon>Bacteria</taxon>
        <taxon>Pseudomonadati</taxon>
        <taxon>Acidobacteriota</taxon>
        <taxon>Holophagae</taxon>
        <taxon>Thermotomaculales</taxon>
        <taxon>Thermotomaculaceae</taxon>
        <taxon>Thermotomaculum</taxon>
    </lineage>
</organism>
<dbReference type="GO" id="GO:0009098">
    <property type="term" value="P:L-leucine biosynthetic process"/>
    <property type="evidence" value="ECO:0007669"/>
    <property type="project" value="InterPro"/>
</dbReference>
<dbReference type="InterPro" id="IPR001030">
    <property type="entry name" value="Acoase/IPM_deHydtase_lsu_aba"/>
</dbReference>
<evidence type="ECO:0000313" key="9">
    <source>
        <dbReference type="Proteomes" id="UP000595564"/>
    </source>
</evidence>
<dbReference type="InterPro" id="IPR018136">
    <property type="entry name" value="Aconitase_4Fe-4S_BS"/>
</dbReference>
<evidence type="ECO:0000256" key="4">
    <source>
        <dbReference type="ARBA" id="ARBA00023004"/>
    </source>
</evidence>
<name>A0A7R6PPQ9_9BACT</name>
<dbReference type="AlphaFoldDB" id="A0A7R6PPQ9"/>
<keyword evidence="6 8" id="KW-0456">Lyase</keyword>
<dbReference type="NCBIfam" id="TIGR02086">
    <property type="entry name" value="IPMI_arch"/>
    <property type="match status" value="1"/>
</dbReference>
<dbReference type="EMBL" id="AP017470">
    <property type="protein sequence ID" value="BBB32096.1"/>
    <property type="molecule type" value="Genomic_DNA"/>
</dbReference>
<dbReference type="NCBIfam" id="TIGR01343">
    <property type="entry name" value="hacA_fam"/>
    <property type="match status" value="1"/>
</dbReference>
<dbReference type="RefSeq" id="WP_201328435.1">
    <property type="nucleotide sequence ID" value="NZ_AP017470.1"/>
</dbReference>
<gene>
    <name evidence="8" type="ORF">TTHT_0508</name>
</gene>
<dbReference type="GO" id="GO:0003861">
    <property type="term" value="F:3-isopropylmalate dehydratase activity"/>
    <property type="evidence" value="ECO:0007669"/>
    <property type="project" value="UniProtKB-EC"/>
</dbReference>
<dbReference type="PROSITE" id="PS00450">
    <property type="entry name" value="ACONITASE_1"/>
    <property type="match status" value="1"/>
</dbReference>
<keyword evidence="4" id="KW-0408">Iron</keyword>
<evidence type="ECO:0000256" key="2">
    <source>
        <dbReference type="ARBA" id="ARBA00022485"/>
    </source>
</evidence>
<dbReference type="EC" id="4.2.1.35" evidence="8"/>
<dbReference type="PRINTS" id="PR00415">
    <property type="entry name" value="ACONITASE"/>
</dbReference>
<dbReference type="PANTHER" id="PTHR43822:SF2">
    <property type="entry name" value="HOMOACONITASE, MITOCHONDRIAL"/>
    <property type="match status" value="1"/>
</dbReference>
<dbReference type="InterPro" id="IPR050067">
    <property type="entry name" value="IPM_dehydratase_rel_enz"/>
</dbReference>
<dbReference type="EC" id="4.2.1.33" evidence="8"/>
<keyword evidence="9" id="KW-1185">Reference proteome</keyword>
<protein>
    <submittedName>
        <fullName evidence="8">3-isopropylmalate/(R)-2-methylmalate dehydratase large subunit</fullName>
        <ecNumber evidence="8">4.2.1.33</ecNumber>
        <ecNumber evidence="8">4.2.1.35</ecNumber>
    </submittedName>
</protein>
<evidence type="ECO:0000259" key="7">
    <source>
        <dbReference type="Pfam" id="PF00330"/>
    </source>
</evidence>
<dbReference type="SUPFAM" id="SSF53732">
    <property type="entry name" value="Aconitase iron-sulfur domain"/>
    <property type="match status" value="1"/>
</dbReference>
<keyword evidence="2" id="KW-0004">4Fe-4S</keyword>
<dbReference type="GO" id="GO:0046872">
    <property type="term" value="F:metal ion binding"/>
    <property type="evidence" value="ECO:0007669"/>
    <property type="project" value="UniProtKB-KW"/>
</dbReference>
<dbReference type="GO" id="GO:0051539">
    <property type="term" value="F:4 iron, 4 sulfur cluster binding"/>
    <property type="evidence" value="ECO:0007669"/>
    <property type="project" value="UniProtKB-KW"/>
</dbReference>
<dbReference type="PANTHER" id="PTHR43822">
    <property type="entry name" value="HOMOACONITASE, MITOCHONDRIAL-RELATED"/>
    <property type="match status" value="1"/>
</dbReference>
<dbReference type="Proteomes" id="UP000595564">
    <property type="component" value="Chromosome"/>
</dbReference>
<dbReference type="KEGG" id="thyd:TTHT_0508"/>
<proteinExistence type="predicted"/>
<feature type="domain" description="Aconitase/3-isopropylmalate dehydratase large subunit alpha/beta/alpha" evidence="7">
    <location>
        <begin position="7"/>
        <end position="287"/>
    </location>
</feature>